<accession>A0A9N9IQ48</accession>
<organism evidence="3 4">
    <name type="scientific">Funneliformis caledonium</name>
    <dbReference type="NCBI Taxonomy" id="1117310"/>
    <lineage>
        <taxon>Eukaryota</taxon>
        <taxon>Fungi</taxon>
        <taxon>Fungi incertae sedis</taxon>
        <taxon>Mucoromycota</taxon>
        <taxon>Glomeromycotina</taxon>
        <taxon>Glomeromycetes</taxon>
        <taxon>Glomerales</taxon>
        <taxon>Glomeraceae</taxon>
        <taxon>Funneliformis</taxon>
    </lineage>
</organism>
<proteinExistence type="predicted"/>
<evidence type="ECO:0000313" key="3">
    <source>
        <dbReference type="EMBL" id="CAG8745050.1"/>
    </source>
</evidence>
<evidence type="ECO:0000256" key="2">
    <source>
        <dbReference type="SAM" id="MobiDB-lite"/>
    </source>
</evidence>
<reference evidence="3" key="1">
    <citation type="submission" date="2021-06" db="EMBL/GenBank/DDBJ databases">
        <authorList>
            <person name="Kallberg Y."/>
            <person name="Tangrot J."/>
            <person name="Rosling A."/>
        </authorList>
    </citation>
    <scope>NUCLEOTIDE SEQUENCE</scope>
    <source>
        <strain evidence="3">UK204</strain>
    </source>
</reference>
<feature type="coiled-coil region" evidence="1">
    <location>
        <begin position="86"/>
        <end position="113"/>
    </location>
</feature>
<feature type="region of interest" description="Disordered" evidence="2">
    <location>
        <begin position="118"/>
        <end position="140"/>
    </location>
</feature>
<dbReference type="Proteomes" id="UP000789570">
    <property type="component" value="Unassembled WGS sequence"/>
</dbReference>
<feature type="compositionally biased region" description="Polar residues" evidence="2">
    <location>
        <begin position="131"/>
        <end position="140"/>
    </location>
</feature>
<dbReference type="OrthoDB" id="2385141at2759"/>
<protein>
    <submittedName>
        <fullName evidence="3">3390_t:CDS:1</fullName>
    </submittedName>
</protein>
<evidence type="ECO:0000256" key="1">
    <source>
        <dbReference type="SAM" id="Coils"/>
    </source>
</evidence>
<dbReference type="AlphaFoldDB" id="A0A9N9IQ48"/>
<dbReference type="EMBL" id="CAJVPQ010016213">
    <property type="protein sequence ID" value="CAG8745050.1"/>
    <property type="molecule type" value="Genomic_DNA"/>
</dbReference>
<evidence type="ECO:0000313" key="4">
    <source>
        <dbReference type="Proteomes" id="UP000789570"/>
    </source>
</evidence>
<feature type="region of interest" description="Disordered" evidence="2">
    <location>
        <begin position="44"/>
        <end position="73"/>
    </location>
</feature>
<gene>
    <name evidence="3" type="ORF">FCALED_LOCUS15901</name>
</gene>
<keyword evidence="4" id="KW-1185">Reference proteome</keyword>
<sequence>MHPYFVASILVGSVAVAYGAYLIYKEISEEALYVPNELAYTRGRKGEEEESSVVGSEKQGLRRRRKSNSQSIEEDEQELLDRYSYLNALEQEIERKKQQLVDEERILSEKEQEIQNRKQYLQSVSSRSSSNTDLSPLVSQRKASIASSNTSTGEIITNELLDQPVLIQGTFPVTPDPPKSVISIQTVSSVEESQPINKSSDAAAQSILSQHLSNISYQQQSPSDPDPSTFIQNTELAANLTKINPSSSRSEQNVYQLNNPPYAAKSIISEETWSEIDSVLSENIESVMSSALDIDMDEVDVIEH</sequence>
<name>A0A9N9IQ48_9GLOM</name>
<keyword evidence="1" id="KW-0175">Coiled coil</keyword>
<comment type="caution">
    <text evidence="3">The sequence shown here is derived from an EMBL/GenBank/DDBJ whole genome shotgun (WGS) entry which is preliminary data.</text>
</comment>